<dbReference type="InterPro" id="IPR014756">
    <property type="entry name" value="Ig_E-set"/>
</dbReference>
<keyword evidence="5" id="KW-1185">Reference proteome</keyword>
<feature type="domain" description="Arrestin C-terminal-like" evidence="3">
    <location>
        <begin position="190"/>
        <end position="340"/>
    </location>
</feature>
<gene>
    <name evidence="4" type="ORF">F5X68DRAFT_51085</name>
</gene>
<organism evidence="4 5">
    <name type="scientific">Plectosphaerella plurivora</name>
    <dbReference type="NCBI Taxonomy" id="936078"/>
    <lineage>
        <taxon>Eukaryota</taxon>
        <taxon>Fungi</taxon>
        <taxon>Dikarya</taxon>
        <taxon>Ascomycota</taxon>
        <taxon>Pezizomycotina</taxon>
        <taxon>Sordariomycetes</taxon>
        <taxon>Hypocreomycetidae</taxon>
        <taxon>Glomerellales</taxon>
        <taxon>Plectosphaerellaceae</taxon>
        <taxon>Plectosphaerella</taxon>
    </lineage>
</organism>
<dbReference type="Gene3D" id="2.60.40.640">
    <property type="match status" value="1"/>
</dbReference>
<dbReference type="GO" id="GO:0005829">
    <property type="term" value="C:cytosol"/>
    <property type="evidence" value="ECO:0007669"/>
    <property type="project" value="TreeGrafter"/>
</dbReference>
<proteinExistence type="inferred from homology"/>
<dbReference type="OrthoDB" id="2333384at2759"/>
<evidence type="ECO:0000256" key="1">
    <source>
        <dbReference type="ARBA" id="ARBA00005298"/>
    </source>
</evidence>
<protein>
    <recommendedName>
        <fullName evidence="3">Arrestin C-terminal-like domain-containing protein</fullName>
    </recommendedName>
</protein>
<dbReference type="EMBL" id="JAGSXJ010000031">
    <property type="protein sequence ID" value="KAH6669761.1"/>
    <property type="molecule type" value="Genomic_DNA"/>
</dbReference>
<evidence type="ECO:0000313" key="4">
    <source>
        <dbReference type="EMBL" id="KAH6669761.1"/>
    </source>
</evidence>
<dbReference type="InterPro" id="IPR011021">
    <property type="entry name" value="Arrestin-like_N"/>
</dbReference>
<comment type="subunit">
    <text evidence="2">Interacts with hulA.</text>
</comment>
<dbReference type="SUPFAM" id="SSF81296">
    <property type="entry name" value="E set domains"/>
    <property type="match status" value="1"/>
</dbReference>
<dbReference type="PANTHER" id="PTHR11188">
    <property type="entry name" value="ARRESTIN DOMAIN CONTAINING PROTEIN"/>
    <property type="match status" value="1"/>
</dbReference>
<accession>A0A9P8V403</accession>
<dbReference type="AlphaFoldDB" id="A0A9P8V403"/>
<dbReference type="GO" id="GO:0005886">
    <property type="term" value="C:plasma membrane"/>
    <property type="evidence" value="ECO:0007669"/>
    <property type="project" value="TreeGrafter"/>
</dbReference>
<dbReference type="GO" id="GO:0070086">
    <property type="term" value="P:ubiquitin-dependent endocytosis"/>
    <property type="evidence" value="ECO:0007669"/>
    <property type="project" value="TreeGrafter"/>
</dbReference>
<comment type="similarity">
    <text evidence="1">Belongs to the arrestin family.</text>
</comment>
<dbReference type="Pfam" id="PF00339">
    <property type="entry name" value="Arrestin_N"/>
    <property type="match status" value="1"/>
</dbReference>
<dbReference type="Proteomes" id="UP000770015">
    <property type="component" value="Unassembled WGS sequence"/>
</dbReference>
<name>A0A9P8V403_9PEZI</name>
<dbReference type="InterPro" id="IPR014752">
    <property type="entry name" value="Arrestin-like_C"/>
</dbReference>
<comment type="caution">
    <text evidence="4">The sequence shown here is derived from an EMBL/GenBank/DDBJ whole genome shotgun (WGS) entry which is preliminary data.</text>
</comment>
<dbReference type="PANTHER" id="PTHR11188:SF17">
    <property type="entry name" value="FI21816P1"/>
    <property type="match status" value="1"/>
</dbReference>
<sequence length="387" mass="42943">MCYSHNRFMNSIISRLTGGFHDASIRIQPSQDFVVLRGDKTTAPDQYLQGTILLRLPTPQRIQGVRLSMVGHRRVARHEPSLPAFGTSETTTRFEHTWEPFDIKPLAHTDDDDSIPAGNYEWPFELLIPGATPETTKGCSRCSIAYYLKADTIRDKPGSPPQGIRAIRIMRTLPTADFEMMDAITVEGTCGGKMAYTVSVSHKAVALGTSIPVEVDMTLPEEGWRTKSVTSRLVEVHRLEGREITGHVGYAASREVLGWDLLEMQNREDDVPEKELDEQGLHIAEELPLPGEASHCSPDVDALGIQVSHMLHVDLEIENEEGDVIKRHVPIPITLFVSPAMPINAQGRFIRTRSPSPVTTCAGVLVPPPYGCHFGDEQLEVKGWPKE</sequence>
<reference evidence="4" key="1">
    <citation type="journal article" date="2021" name="Nat. Commun.">
        <title>Genetic determinants of endophytism in the Arabidopsis root mycobiome.</title>
        <authorList>
            <person name="Mesny F."/>
            <person name="Miyauchi S."/>
            <person name="Thiergart T."/>
            <person name="Pickel B."/>
            <person name="Atanasova L."/>
            <person name="Karlsson M."/>
            <person name="Huettel B."/>
            <person name="Barry K.W."/>
            <person name="Haridas S."/>
            <person name="Chen C."/>
            <person name="Bauer D."/>
            <person name="Andreopoulos W."/>
            <person name="Pangilinan J."/>
            <person name="LaButti K."/>
            <person name="Riley R."/>
            <person name="Lipzen A."/>
            <person name="Clum A."/>
            <person name="Drula E."/>
            <person name="Henrissat B."/>
            <person name="Kohler A."/>
            <person name="Grigoriev I.V."/>
            <person name="Martin F.M."/>
            <person name="Hacquard S."/>
        </authorList>
    </citation>
    <scope>NUCLEOTIDE SEQUENCE</scope>
    <source>
        <strain evidence="4">MPI-SDFR-AT-0117</strain>
    </source>
</reference>
<evidence type="ECO:0000256" key="2">
    <source>
        <dbReference type="ARBA" id="ARBA00038766"/>
    </source>
</evidence>
<dbReference type="SMART" id="SM01017">
    <property type="entry name" value="Arrestin_C"/>
    <property type="match status" value="1"/>
</dbReference>
<dbReference type="Pfam" id="PF02752">
    <property type="entry name" value="Arrestin_C"/>
    <property type="match status" value="1"/>
</dbReference>
<dbReference type="InterPro" id="IPR011022">
    <property type="entry name" value="Arrestin_C-like"/>
</dbReference>
<dbReference type="GO" id="GO:0031625">
    <property type="term" value="F:ubiquitin protein ligase binding"/>
    <property type="evidence" value="ECO:0007669"/>
    <property type="project" value="TreeGrafter"/>
</dbReference>
<evidence type="ECO:0000259" key="3">
    <source>
        <dbReference type="SMART" id="SM01017"/>
    </source>
</evidence>
<dbReference type="InterPro" id="IPR050357">
    <property type="entry name" value="Arrestin_domain-protein"/>
</dbReference>
<dbReference type="GO" id="GO:0030674">
    <property type="term" value="F:protein-macromolecule adaptor activity"/>
    <property type="evidence" value="ECO:0007669"/>
    <property type="project" value="TreeGrafter"/>
</dbReference>
<evidence type="ECO:0000313" key="5">
    <source>
        <dbReference type="Proteomes" id="UP000770015"/>
    </source>
</evidence>